<keyword evidence="4" id="KW-0488">Methylation</keyword>
<evidence type="ECO:0000256" key="4">
    <source>
        <dbReference type="ARBA" id="ARBA00022481"/>
    </source>
</evidence>
<dbReference type="InterPro" id="IPR012902">
    <property type="entry name" value="N_methyl_site"/>
</dbReference>
<evidence type="ECO:0000313" key="11">
    <source>
        <dbReference type="Proteomes" id="UP000705867"/>
    </source>
</evidence>
<dbReference type="GO" id="GO:0005886">
    <property type="term" value="C:plasma membrane"/>
    <property type="evidence" value="ECO:0007669"/>
    <property type="project" value="UniProtKB-SubCell"/>
</dbReference>
<dbReference type="NCBIfam" id="TIGR02532">
    <property type="entry name" value="IV_pilin_GFxxxE"/>
    <property type="match status" value="1"/>
</dbReference>
<dbReference type="GO" id="GO:0015628">
    <property type="term" value="P:protein secretion by the type II secretion system"/>
    <property type="evidence" value="ECO:0007669"/>
    <property type="project" value="InterPro"/>
</dbReference>
<dbReference type="EMBL" id="JAIOIV010000032">
    <property type="protein sequence ID" value="MBZ0155401.1"/>
    <property type="molecule type" value="Genomic_DNA"/>
</dbReference>
<comment type="similarity">
    <text evidence="2">Belongs to the GSP I family.</text>
</comment>
<sequence length="132" mass="14991">MRTKRLHRQRGFTLLEVLVALAVLGIALLVIIQLFSANMRSLSASEEYSAAVVRAEGIMREVLDDEDLAEKSWSFSTDDGYQVDVEIQKQEEDRIAALPVQLLDISLTVRWKRGTRERSFVLTTLKTVARKV</sequence>
<evidence type="ECO:0000256" key="6">
    <source>
        <dbReference type="ARBA" id="ARBA00022692"/>
    </source>
</evidence>
<dbReference type="InterPro" id="IPR045584">
    <property type="entry name" value="Pilin-like"/>
</dbReference>
<keyword evidence="8 9" id="KW-0472">Membrane</keyword>
<name>A0A953LVZ5_9BACT</name>
<evidence type="ECO:0000313" key="10">
    <source>
        <dbReference type="EMBL" id="MBZ0155401.1"/>
    </source>
</evidence>
<protein>
    <submittedName>
        <fullName evidence="10">Type II secretion system GspH family protein</fullName>
    </submittedName>
</protein>
<comment type="caution">
    <text evidence="10">The sequence shown here is derived from an EMBL/GenBank/DDBJ whole genome shotgun (WGS) entry which is preliminary data.</text>
</comment>
<feature type="transmembrane region" description="Helical" evidence="9">
    <location>
        <begin position="12"/>
        <end position="35"/>
    </location>
</feature>
<dbReference type="PANTHER" id="PTHR38779">
    <property type="entry name" value="TYPE II SECRETION SYSTEM PROTEIN I-RELATED"/>
    <property type="match status" value="1"/>
</dbReference>
<evidence type="ECO:0000256" key="9">
    <source>
        <dbReference type="SAM" id="Phobius"/>
    </source>
</evidence>
<proteinExistence type="inferred from homology"/>
<dbReference type="AlphaFoldDB" id="A0A953LVZ5"/>
<keyword evidence="3" id="KW-1003">Cell membrane</keyword>
<evidence type="ECO:0000256" key="1">
    <source>
        <dbReference type="ARBA" id="ARBA00004377"/>
    </source>
</evidence>
<accession>A0A953LVZ5</accession>
<evidence type="ECO:0000256" key="5">
    <source>
        <dbReference type="ARBA" id="ARBA00022519"/>
    </source>
</evidence>
<reference evidence="10" key="1">
    <citation type="journal article" date="2021" name="bioRxiv">
        <title>Unraveling nitrogen, sulfur and carbon metabolic pathways and microbial community transcriptional responses to substrate deprivation and toxicity stresses in a bioreactor mimicking anoxic brackish coastal sediment conditions.</title>
        <authorList>
            <person name="Martins P.D."/>
            <person name="Echeveste M.J."/>
            <person name="Arshad A."/>
            <person name="Kurth J."/>
            <person name="Ouboter H."/>
            <person name="Jetten M.S.M."/>
            <person name="Welte C.U."/>
        </authorList>
    </citation>
    <scope>NUCLEOTIDE SEQUENCE</scope>
    <source>
        <strain evidence="10">MAG_39</strain>
    </source>
</reference>
<dbReference type="GO" id="GO:0015627">
    <property type="term" value="C:type II protein secretion system complex"/>
    <property type="evidence" value="ECO:0007669"/>
    <property type="project" value="InterPro"/>
</dbReference>
<dbReference type="SUPFAM" id="SSF54523">
    <property type="entry name" value="Pili subunits"/>
    <property type="match status" value="1"/>
</dbReference>
<keyword evidence="6 9" id="KW-0812">Transmembrane</keyword>
<reference evidence="10" key="2">
    <citation type="submission" date="2021-08" db="EMBL/GenBank/DDBJ databases">
        <authorList>
            <person name="Dalcin Martins P."/>
        </authorList>
    </citation>
    <scope>NUCLEOTIDE SEQUENCE</scope>
    <source>
        <strain evidence="10">MAG_39</strain>
    </source>
</reference>
<gene>
    <name evidence="10" type="ORF">K8I29_04195</name>
</gene>
<keyword evidence="5" id="KW-0997">Cell inner membrane</keyword>
<dbReference type="PROSITE" id="PS00409">
    <property type="entry name" value="PROKAR_NTER_METHYL"/>
    <property type="match status" value="1"/>
</dbReference>
<dbReference type="InterPro" id="IPR010052">
    <property type="entry name" value="T2SS_protein-GspI"/>
</dbReference>
<evidence type="ECO:0000256" key="7">
    <source>
        <dbReference type="ARBA" id="ARBA00022989"/>
    </source>
</evidence>
<dbReference type="PANTHER" id="PTHR38779:SF2">
    <property type="entry name" value="TYPE II SECRETION SYSTEM PROTEIN I-RELATED"/>
    <property type="match status" value="1"/>
</dbReference>
<evidence type="ECO:0000256" key="8">
    <source>
        <dbReference type="ARBA" id="ARBA00023136"/>
    </source>
</evidence>
<organism evidence="10 11">
    <name type="scientific">Candidatus Nitrobium versatile</name>
    <dbReference type="NCBI Taxonomy" id="2884831"/>
    <lineage>
        <taxon>Bacteria</taxon>
        <taxon>Pseudomonadati</taxon>
        <taxon>Nitrospirota</taxon>
        <taxon>Nitrospiria</taxon>
        <taxon>Nitrospirales</taxon>
        <taxon>Nitrospiraceae</taxon>
        <taxon>Candidatus Nitrobium</taxon>
    </lineage>
</organism>
<dbReference type="Proteomes" id="UP000705867">
    <property type="component" value="Unassembled WGS sequence"/>
</dbReference>
<comment type="subcellular location">
    <subcellularLocation>
        <location evidence="1">Cell inner membrane</location>
        <topology evidence="1">Single-pass membrane protein</topology>
    </subcellularLocation>
</comment>
<evidence type="ECO:0000256" key="3">
    <source>
        <dbReference type="ARBA" id="ARBA00022475"/>
    </source>
</evidence>
<keyword evidence="7 9" id="KW-1133">Transmembrane helix</keyword>
<evidence type="ECO:0000256" key="2">
    <source>
        <dbReference type="ARBA" id="ARBA00008358"/>
    </source>
</evidence>
<dbReference type="Pfam" id="PF07963">
    <property type="entry name" value="N_methyl"/>
    <property type="match status" value="1"/>
</dbReference>